<comment type="caution">
    <text evidence="2">The sequence shown here is derived from an EMBL/GenBank/DDBJ whole genome shotgun (WGS) entry which is preliminary data.</text>
</comment>
<protein>
    <submittedName>
        <fullName evidence="2">Hydrolase</fullName>
    </submittedName>
</protein>
<feature type="domain" description="AB hydrolase-1" evidence="1">
    <location>
        <begin position="38"/>
        <end position="286"/>
    </location>
</feature>
<dbReference type="Pfam" id="PF12697">
    <property type="entry name" value="Abhydrolase_6"/>
    <property type="match status" value="1"/>
</dbReference>
<keyword evidence="2" id="KW-0378">Hydrolase</keyword>
<dbReference type="PANTHER" id="PTHR43194">
    <property type="entry name" value="HYDROLASE ALPHA/BETA FOLD FAMILY"/>
    <property type="match status" value="1"/>
</dbReference>
<dbReference type="Proteomes" id="UP000023435">
    <property type="component" value="Unassembled WGS sequence"/>
</dbReference>
<dbReference type="AlphaFoldDB" id="A0A120AGN4"/>
<dbReference type="EMBL" id="JAJA02000001">
    <property type="protein sequence ID" value="KWS04865.1"/>
    <property type="molecule type" value="Genomic_DNA"/>
</dbReference>
<dbReference type="OrthoDB" id="9791366at2"/>
<dbReference type="GO" id="GO:0016787">
    <property type="term" value="F:hydrolase activity"/>
    <property type="evidence" value="ECO:0007669"/>
    <property type="project" value="UniProtKB-KW"/>
</dbReference>
<evidence type="ECO:0000313" key="3">
    <source>
        <dbReference type="Proteomes" id="UP000023435"/>
    </source>
</evidence>
<gene>
    <name evidence="2" type="ORF">AZ78_2415</name>
</gene>
<dbReference type="RefSeq" id="WP_036102792.1">
    <property type="nucleotide sequence ID" value="NZ_JAJA02000001.1"/>
</dbReference>
<dbReference type="SUPFAM" id="SSF53474">
    <property type="entry name" value="alpha/beta-Hydrolases"/>
    <property type="match status" value="1"/>
</dbReference>
<reference evidence="2 3" key="1">
    <citation type="journal article" date="2014" name="Genome Announc.">
        <title>Draft Genome Sequence of Lysobacter capsici AZ78, a Bacterium Antagonistic to Plant-Pathogenic Oomycetes.</title>
        <authorList>
            <person name="Puopolo G."/>
            <person name="Sonego P."/>
            <person name="Engelen K."/>
            <person name="Pertot I."/>
        </authorList>
    </citation>
    <scope>NUCLEOTIDE SEQUENCE [LARGE SCALE GENOMIC DNA]</scope>
    <source>
        <strain evidence="2 3">AZ78</strain>
    </source>
</reference>
<sequence>MSAERFDTLRWRSQDGLQLYARDYPGAPGAEASARCPVICIPGLTRNSADFDQIAATVAASGRRVLAVDLRGRGKSHYATDPATYSVDTYALDVLELMRSQSISRAVFMGTSLGVWVTLTIAAKRADAVVAAVLNDAGPEAPKAALDRIARYAGIPVPPMTREDAAAYIERIGAAAYPRYTRADWVGMIDRMFRVREDGLLVLDYDPRIIRTLGPIKLWLLRPLLWRLYRKLATQRPTLILRGQLSDVLEARTARRMAAVSPTARLVEVEQVGHAPSLSEPDAVAAIMALLGEVD</sequence>
<evidence type="ECO:0000313" key="2">
    <source>
        <dbReference type="EMBL" id="KWS04865.1"/>
    </source>
</evidence>
<name>A0A120AGN4_9GAMM</name>
<proteinExistence type="predicted"/>
<accession>A0A120AGN4</accession>
<dbReference type="PANTHER" id="PTHR43194:SF2">
    <property type="entry name" value="PEROXISOMAL MEMBRANE PROTEIN LPX1"/>
    <property type="match status" value="1"/>
</dbReference>
<dbReference type="InterPro" id="IPR000073">
    <property type="entry name" value="AB_hydrolase_1"/>
</dbReference>
<dbReference type="InterPro" id="IPR029058">
    <property type="entry name" value="AB_hydrolase_fold"/>
</dbReference>
<keyword evidence="3" id="KW-1185">Reference proteome</keyword>
<dbReference type="InterPro" id="IPR050228">
    <property type="entry name" value="Carboxylesterase_BioH"/>
</dbReference>
<dbReference type="Gene3D" id="3.40.50.1820">
    <property type="entry name" value="alpha/beta hydrolase"/>
    <property type="match status" value="1"/>
</dbReference>
<organism evidence="2 3">
    <name type="scientific">Lysobacter capsici AZ78</name>
    <dbReference type="NCBI Taxonomy" id="1444315"/>
    <lineage>
        <taxon>Bacteria</taxon>
        <taxon>Pseudomonadati</taxon>
        <taxon>Pseudomonadota</taxon>
        <taxon>Gammaproteobacteria</taxon>
        <taxon>Lysobacterales</taxon>
        <taxon>Lysobacteraceae</taxon>
        <taxon>Lysobacter</taxon>
    </lineage>
</organism>
<evidence type="ECO:0000259" key="1">
    <source>
        <dbReference type="Pfam" id="PF12697"/>
    </source>
</evidence>